<feature type="compositionally biased region" description="Basic and acidic residues" evidence="1">
    <location>
        <begin position="88"/>
        <end position="105"/>
    </location>
</feature>
<gene>
    <name evidence="3" type="primary">LOC115732866</name>
</gene>
<evidence type="ECO:0000313" key="3">
    <source>
        <dbReference type="RefSeq" id="XP_030543958.1"/>
    </source>
</evidence>
<sequence>MTKKKVVVKASMNGRNQKFSLFPNFRRQDNRLKGLRIATAVSGFQSLSLKGTHRDVIEVTVDGVDAVELTSKLRKSVGYANLKTVMKVKDGKEQEEKKPKKDEPPKSAALPVVWTYPPYVGMKL</sequence>
<dbReference type="InterPro" id="IPR044296">
    <property type="entry name" value="HIPP46"/>
</dbReference>
<accession>A0A8B8NAF1</accession>
<dbReference type="PANTHER" id="PTHR46371">
    <property type="entry name" value="OS04G0464100 PROTEIN"/>
    <property type="match status" value="1"/>
</dbReference>
<protein>
    <submittedName>
        <fullName evidence="3">Disease resistance protein Pik-1-like</fullName>
    </submittedName>
</protein>
<keyword evidence="2" id="KW-1185">Reference proteome</keyword>
<dbReference type="KEGG" id="rarg:115732866"/>
<organism evidence="2 3">
    <name type="scientific">Rhodamnia argentea</name>
    <dbReference type="NCBI Taxonomy" id="178133"/>
    <lineage>
        <taxon>Eukaryota</taxon>
        <taxon>Viridiplantae</taxon>
        <taxon>Streptophyta</taxon>
        <taxon>Embryophyta</taxon>
        <taxon>Tracheophyta</taxon>
        <taxon>Spermatophyta</taxon>
        <taxon>Magnoliopsida</taxon>
        <taxon>eudicotyledons</taxon>
        <taxon>Gunneridae</taxon>
        <taxon>Pentapetalae</taxon>
        <taxon>rosids</taxon>
        <taxon>malvids</taxon>
        <taxon>Myrtales</taxon>
        <taxon>Myrtaceae</taxon>
        <taxon>Myrtoideae</taxon>
        <taxon>Myrteae</taxon>
        <taxon>Australasian group</taxon>
        <taxon>Rhodamnia</taxon>
    </lineage>
</organism>
<name>A0A8B8NAF1_9MYRT</name>
<dbReference type="AlphaFoldDB" id="A0A8B8NAF1"/>
<feature type="region of interest" description="Disordered" evidence="1">
    <location>
        <begin position="88"/>
        <end position="109"/>
    </location>
</feature>
<dbReference type="Gene3D" id="3.30.70.100">
    <property type="match status" value="1"/>
</dbReference>
<evidence type="ECO:0000313" key="2">
    <source>
        <dbReference type="Proteomes" id="UP000827889"/>
    </source>
</evidence>
<reference evidence="3" key="1">
    <citation type="submission" date="2025-08" db="UniProtKB">
        <authorList>
            <consortium name="RefSeq"/>
        </authorList>
    </citation>
    <scope>IDENTIFICATION</scope>
    <source>
        <tissue evidence="3">Leaf</tissue>
    </source>
</reference>
<dbReference type="RefSeq" id="XP_030543958.1">
    <property type="nucleotide sequence ID" value="XM_030688098.2"/>
</dbReference>
<dbReference type="Proteomes" id="UP000827889">
    <property type="component" value="Chromosome 10"/>
</dbReference>
<evidence type="ECO:0000256" key="1">
    <source>
        <dbReference type="SAM" id="MobiDB-lite"/>
    </source>
</evidence>
<dbReference type="OrthoDB" id="692882at2759"/>
<proteinExistence type="predicted"/>